<protein>
    <submittedName>
        <fullName evidence="1">Uncharacterized protein</fullName>
    </submittedName>
</protein>
<dbReference type="Pfam" id="PF03357">
    <property type="entry name" value="Snf7"/>
    <property type="match status" value="1"/>
</dbReference>
<dbReference type="GO" id="GO:0007034">
    <property type="term" value="P:vacuolar transport"/>
    <property type="evidence" value="ECO:0007669"/>
    <property type="project" value="InterPro"/>
</dbReference>
<dbReference type="InterPro" id="IPR005024">
    <property type="entry name" value="Snf7_fam"/>
</dbReference>
<keyword evidence="2" id="KW-1185">Reference proteome</keyword>
<evidence type="ECO:0000313" key="2">
    <source>
        <dbReference type="Proteomes" id="UP000008312"/>
    </source>
</evidence>
<dbReference type="RefSeq" id="XP_012895815.1">
    <property type="nucleotide sequence ID" value="XM_013040361.1"/>
</dbReference>
<gene>
    <name evidence="1" type="ORF">GSBLH_T00001886001</name>
</gene>
<dbReference type="Gene3D" id="6.10.140.1230">
    <property type="match status" value="1"/>
</dbReference>
<dbReference type="AlphaFoldDB" id="D8M128"/>
<dbReference type="OrthoDB" id="2329734at2759"/>
<sequence length="151" mass="17616">MKKEIKKSSYTVLKEIHKLENEMKRIDRSIKLEVKKGSPQSVIRIKCRTYLQAQKGIEKLYTVKANIESTLTQMALQKAKMIEALAIQKGTVVLKDMSVDMSAQEMMGIVRDYTRELEKVFSVECFHLNSSISRLRSLMMHLNYRLTWKTK</sequence>
<evidence type="ECO:0000313" key="1">
    <source>
        <dbReference type="EMBL" id="CBK21767.2"/>
    </source>
</evidence>
<accession>D8M128</accession>
<dbReference type="GeneID" id="24919108"/>
<dbReference type="InParanoid" id="D8M128"/>
<reference evidence="1" key="1">
    <citation type="submission" date="2010-02" db="EMBL/GenBank/DDBJ databases">
        <title>Sequencing and annotation of the Blastocystis hominis genome.</title>
        <authorList>
            <person name="Wincker P."/>
        </authorList>
    </citation>
    <scope>NUCLEOTIDE SEQUENCE</scope>
    <source>
        <strain evidence="1">Singapore isolate B</strain>
    </source>
</reference>
<organism evidence="1">
    <name type="scientific">Blastocystis hominis</name>
    <dbReference type="NCBI Taxonomy" id="12968"/>
    <lineage>
        <taxon>Eukaryota</taxon>
        <taxon>Sar</taxon>
        <taxon>Stramenopiles</taxon>
        <taxon>Bigyra</taxon>
        <taxon>Opalozoa</taxon>
        <taxon>Opalinata</taxon>
        <taxon>Blastocystidae</taxon>
        <taxon>Blastocystis</taxon>
    </lineage>
</organism>
<name>D8M128_BLAHO</name>
<dbReference type="Proteomes" id="UP000008312">
    <property type="component" value="Unassembled WGS sequence"/>
</dbReference>
<proteinExistence type="predicted"/>
<dbReference type="EMBL" id="FN668644">
    <property type="protein sequence ID" value="CBK21767.2"/>
    <property type="molecule type" value="Genomic_DNA"/>
</dbReference>